<protein>
    <recommendedName>
        <fullName evidence="6">tRNA (pseudouridine(54)-N(1))-methyltransferase</fullName>
        <ecNumber evidence="6">2.1.1.257</ecNumber>
    </recommendedName>
</protein>
<dbReference type="KEGG" id="mby:MSBRM_1397"/>
<keyword evidence="3 6" id="KW-0808">Transferase</keyword>
<dbReference type="Pfam" id="PF04013">
    <property type="entry name" value="Methyltrn_RNA_2"/>
    <property type="match status" value="1"/>
</dbReference>
<comment type="catalytic activity">
    <reaction evidence="6">
        <text>pseudouridine(54) in tRNA + S-adenosyl-L-methionine = N(1)-methylpseudouridine(54) in tRNA + S-adenosyl-L-homocysteine + H(+)</text>
        <dbReference type="Rhea" id="RHEA:55292"/>
        <dbReference type="Rhea" id="RHEA-COMP:14140"/>
        <dbReference type="Rhea" id="RHEA-COMP:14141"/>
        <dbReference type="ChEBI" id="CHEBI:15378"/>
        <dbReference type="ChEBI" id="CHEBI:57856"/>
        <dbReference type="ChEBI" id="CHEBI:59789"/>
        <dbReference type="ChEBI" id="CHEBI:65314"/>
        <dbReference type="ChEBI" id="CHEBI:74890"/>
        <dbReference type="EC" id="2.1.1.257"/>
    </reaction>
</comment>
<keyword evidence="8" id="KW-1185">Reference proteome</keyword>
<evidence type="ECO:0000256" key="5">
    <source>
        <dbReference type="ARBA" id="ARBA00022694"/>
    </source>
</evidence>
<dbReference type="InterPro" id="IPR029028">
    <property type="entry name" value="Alpha/beta_knot_MTases"/>
</dbReference>
<evidence type="ECO:0000256" key="1">
    <source>
        <dbReference type="ARBA" id="ARBA00022490"/>
    </source>
</evidence>
<comment type="similarity">
    <text evidence="6">Belongs to the methyltransferase superfamily. TrmY family.</text>
</comment>
<dbReference type="Proteomes" id="UP000033033">
    <property type="component" value="Chromosome"/>
</dbReference>
<feature type="binding site" evidence="6">
    <location>
        <position position="178"/>
    </location>
    <ligand>
        <name>S-adenosyl-L-methionine</name>
        <dbReference type="ChEBI" id="CHEBI:59789"/>
    </ligand>
</feature>
<comment type="function">
    <text evidence="6">Specifically catalyzes the N1-methylation of pseudouridine at position 54 (Psi54) in tRNAs.</text>
</comment>
<organism evidence="7 8">
    <name type="scientific">Methanosarcina barkeri MS</name>
    <dbReference type="NCBI Taxonomy" id="1434108"/>
    <lineage>
        <taxon>Archaea</taxon>
        <taxon>Methanobacteriati</taxon>
        <taxon>Methanobacteriota</taxon>
        <taxon>Stenosarchaea group</taxon>
        <taxon>Methanomicrobia</taxon>
        <taxon>Methanosarcinales</taxon>
        <taxon>Methanosarcinaceae</taxon>
        <taxon>Methanosarcina</taxon>
    </lineage>
</organism>
<dbReference type="CDD" id="cd18087">
    <property type="entry name" value="TrmY-like"/>
    <property type="match status" value="1"/>
</dbReference>
<dbReference type="Gene3D" id="3.40.1280.10">
    <property type="match status" value="1"/>
</dbReference>
<dbReference type="InterPro" id="IPR029026">
    <property type="entry name" value="tRNA_m1G_MTases_N"/>
</dbReference>
<evidence type="ECO:0000256" key="6">
    <source>
        <dbReference type="HAMAP-Rule" id="MF_00587"/>
    </source>
</evidence>
<comment type="subcellular location">
    <subcellularLocation>
        <location evidence="6">Cytoplasm</location>
    </subcellularLocation>
</comment>
<sequence>MKPEPFSILLIDKNLHFVNKFANIRFGTKKPFFPKKFTYIFYTSCVNIVPMRDIVIIGHKAYTSGDFTLNDLPGSAGRMDILCRCVSSALFLSFGMRRDVNVHLLLLGEPDPGKIIRFEGLHLRYLNPDERSSGSLIQKALQKDASEQDIRSTPGVWIRRGDLDSLLSKFEGRTLLYLREDGEDIRAIANEIRDPVFILGDHLGVTEEEEAQLFKAGAKIISVGPLSLHSNHCITLIHNELDRAEAERGEFPGEADSRVED</sequence>
<keyword evidence="4 6" id="KW-0949">S-adenosyl-L-methionine</keyword>
<reference evidence="7 8" key="1">
    <citation type="submission" date="2014-07" db="EMBL/GenBank/DDBJ databases">
        <title>Methanogenic archaea and the global carbon cycle.</title>
        <authorList>
            <person name="Henriksen J.R."/>
            <person name="Luke J."/>
            <person name="Reinhart S."/>
            <person name="Benedict M.N."/>
            <person name="Youngblut N.D."/>
            <person name="Metcalf M.E."/>
            <person name="Whitaker R.J."/>
            <person name="Metcalf W.W."/>
        </authorList>
    </citation>
    <scope>NUCLEOTIDE SEQUENCE [LARGE SCALE GENOMIC DNA]</scope>
    <source>
        <strain evidence="7 8">MS</strain>
    </source>
</reference>
<dbReference type="PANTHER" id="PTHR40703">
    <property type="entry name" value="TRNA (PSEUDOURIDINE(54)-N(1))-METHYLTRANSFERASE"/>
    <property type="match status" value="1"/>
</dbReference>
<evidence type="ECO:0000313" key="7">
    <source>
        <dbReference type="EMBL" id="AKB54395.1"/>
    </source>
</evidence>
<dbReference type="PANTHER" id="PTHR40703:SF1">
    <property type="entry name" value="TRNA (PSEUDOURIDINE(54)-N(1))-METHYLTRANSFERASE"/>
    <property type="match status" value="1"/>
</dbReference>
<evidence type="ECO:0000256" key="2">
    <source>
        <dbReference type="ARBA" id="ARBA00022603"/>
    </source>
</evidence>
<dbReference type="AlphaFoldDB" id="A0A0E3QSW1"/>
<feature type="binding site" evidence="6">
    <location>
        <position position="200"/>
    </location>
    <ligand>
        <name>S-adenosyl-L-methionine</name>
        <dbReference type="ChEBI" id="CHEBI:59789"/>
    </ligand>
</feature>
<dbReference type="EMBL" id="CP009528">
    <property type="protein sequence ID" value="AKB54395.1"/>
    <property type="molecule type" value="Genomic_DNA"/>
</dbReference>
<proteinExistence type="inferred from homology"/>
<gene>
    <name evidence="6" type="primary">trmY</name>
    <name evidence="7" type="ORF">MSBRM_1397</name>
</gene>
<comment type="subunit">
    <text evidence="6">Homodimer.</text>
</comment>
<dbReference type="HOGENOM" id="CLU_107018_0_0_2"/>
<evidence type="ECO:0000313" key="8">
    <source>
        <dbReference type="Proteomes" id="UP000033033"/>
    </source>
</evidence>
<dbReference type="STRING" id="1434108.MSBRM_1397"/>
<dbReference type="HAMAP" id="MF_00587">
    <property type="entry name" value="tRNA_methyltr_TrmY"/>
    <property type="match status" value="1"/>
</dbReference>
<keyword evidence="1 6" id="KW-0963">Cytoplasm</keyword>
<dbReference type="PATRIC" id="fig|1434108.4.peg.1737"/>
<dbReference type="GO" id="GO:0008175">
    <property type="term" value="F:tRNA methyltransferase activity"/>
    <property type="evidence" value="ECO:0007669"/>
    <property type="project" value="UniProtKB-UniRule"/>
</dbReference>
<keyword evidence="5 6" id="KW-0819">tRNA processing</keyword>
<dbReference type="GO" id="GO:0008757">
    <property type="term" value="F:S-adenosylmethionine-dependent methyltransferase activity"/>
    <property type="evidence" value="ECO:0007669"/>
    <property type="project" value="UniProtKB-UniRule"/>
</dbReference>
<accession>A0A0E3QSW1</accession>
<dbReference type="GO" id="GO:0030488">
    <property type="term" value="P:tRNA methylation"/>
    <property type="evidence" value="ECO:0007669"/>
    <property type="project" value="UniProtKB-UniRule"/>
</dbReference>
<dbReference type="NCBIfam" id="NF002560">
    <property type="entry name" value="PRK02135.1"/>
    <property type="match status" value="1"/>
</dbReference>
<keyword evidence="2 6" id="KW-0489">Methyltransferase</keyword>
<evidence type="ECO:0000256" key="4">
    <source>
        <dbReference type="ARBA" id="ARBA00022691"/>
    </source>
</evidence>
<name>A0A0E3QSW1_METBA</name>
<dbReference type="InterPro" id="IPR007158">
    <property type="entry name" value="TrmY"/>
</dbReference>
<comment type="caution">
    <text evidence="6">Lacks conserved residue(s) required for the propagation of feature annotation.</text>
</comment>
<dbReference type="SUPFAM" id="SSF75217">
    <property type="entry name" value="alpha/beta knot"/>
    <property type="match status" value="1"/>
</dbReference>
<dbReference type="GO" id="GO:0005737">
    <property type="term" value="C:cytoplasm"/>
    <property type="evidence" value="ECO:0007669"/>
    <property type="project" value="UniProtKB-SubCell"/>
</dbReference>
<evidence type="ECO:0000256" key="3">
    <source>
        <dbReference type="ARBA" id="ARBA00022679"/>
    </source>
</evidence>
<dbReference type="EC" id="2.1.1.257" evidence="6"/>
<feature type="binding site" evidence="6">
    <location>
        <position position="233"/>
    </location>
    <ligand>
        <name>S-adenosyl-L-methionine</name>
        <dbReference type="ChEBI" id="CHEBI:59789"/>
    </ligand>
</feature>